<feature type="transmembrane region" description="Helical" evidence="1">
    <location>
        <begin position="6"/>
        <end position="23"/>
    </location>
</feature>
<proteinExistence type="predicted"/>
<organism evidence="2 3">
    <name type="scientific">Herminiimonas contaminans</name>
    <dbReference type="NCBI Taxonomy" id="1111140"/>
    <lineage>
        <taxon>Bacteria</taxon>
        <taxon>Pseudomonadati</taxon>
        <taxon>Pseudomonadota</taxon>
        <taxon>Betaproteobacteria</taxon>
        <taxon>Burkholderiales</taxon>
        <taxon>Oxalobacteraceae</taxon>
        <taxon>Herminiimonas</taxon>
    </lineage>
</organism>
<evidence type="ECO:0000313" key="3">
    <source>
        <dbReference type="Proteomes" id="UP000657372"/>
    </source>
</evidence>
<name>A0ABS0EQQ6_9BURK</name>
<dbReference type="Pfam" id="PF10993">
    <property type="entry name" value="DUF2818"/>
    <property type="match status" value="1"/>
</dbReference>
<keyword evidence="1" id="KW-0472">Membrane</keyword>
<keyword evidence="1" id="KW-1133">Transmembrane helix</keyword>
<reference evidence="2 3" key="1">
    <citation type="submission" date="2020-11" db="EMBL/GenBank/DDBJ databases">
        <title>WGS of Herminiimonas contaminans strain Marseille-Q4544 isolated from planarians Schmidtea mediterranea.</title>
        <authorList>
            <person name="Kangale L."/>
        </authorList>
    </citation>
    <scope>NUCLEOTIDE SEQUENCE [LARGE SCALE GENOMIC DNA]</scope>
    <source>
        <strain evidence="2 3">Marseille-Q4544</strain>
    </source>
</reference>
<dbReference type="Proteomes" id="UP000657372">
    <property type="component" value="Unassembled WGS sequence"/>
</dbReference>
<dbReference type="RefSeq" id="WP_175626716.1">
    <property type="nucleotide sequence ID" value="NZ_JADOEL010000003.1"/>
</dbReference>
<dbReference type="EMBL" id="JADOEL010000003">
    <property type="protein sequence ID" value="MBF8177188.1"/>
    <property type="molecule type" value="Genomic_DNA"/>
</dbReference>
<comment type="caution">
    <text evidence="2">The sequence shown here is derived from an EMBL/GenBank/DDBJ whole genome shotgun (WGS) entry which is preliminary data.</text>
</comment>
<sequence>MDVSLASWFVILLALFSANLPFFNERLFAVLPLSSSSKPVWLRLIELFVLYLVVGLVARGLESRIGSVFPQGWEFFAVTSCLFIVLAYPGFVMRYMRKRHH</sequence>
<dbReference type="InterPro" id="IPR016768">
    <property type="entry name" value="UCP019883"/>
</dbReference>
<feature type="transmembrane region" description="Helical" evidence="1">
    <location>
        <begin position="44"/>
        <end position="61"/>
    </location>
</feature>
<accession>A0ABS0EQQ6</accession>
<keyword evidence="1" id="KW-0812">Transmembrane</keyword>
<gene>
    <name evidence="2" type="ORF">IXC47_05795</name>
</gene>
<protein>
    <submittedName>
        <fullName evidence="2">DUF2818 family protein</fullName>
    </submittedName>
</protein>
<keyword evidence="3" id="KW-1185">Reference proteome</keyword>
<feature type="transmembrane region" description="Helical" evidence="1">
    <location>
        <begin position="73"/>
        <end position="92"/>
    </location>
</feature>
<evidence type="ECO:0000313" key="2">
    <source>
        <dbReference type="EMBL" id="MBF8177188.1"/>
    </source>
</evidence>
<evidence type="ECO:0000256" key="1">
    <source>
        <dbReference type="SAM" id="Phobius"/>
    </source>
</evidence>
<dbReference type="PIRSF" id="PIRSF019883">
    <property type="entry name" value="UCP019883"/>
    <property type="match status" value="1"/>
</dbReference>